<dbReference type="Gene3D" id="3.90.550.10">
    <property type="entry name" value="Spore Coat Polysaccharide Biosynthesis Protein SpsA, Chain A"/>
    <property type="match status" value="1"/>
</dbReference>
<feature type="compositionally biased region" description="Low complexity" evidence="4">
    <location>
        <begin position="55"/>
        <end position="68"/>
    </location>
</feature>
<proteinExistence type="predicted"/>
<dbReference type="InterPro" id="IPR002618">
    <property type="entry name" value="UDPGP_fam"/>
</dbReference>
<protein>
    <recommendedName>
        <fullName evidence="7">UTP--glucose-1-phosphate uridylyltransferase</fullName>
    </recommendedName>
</protein>
<dbReference type="SUPFAM" id="SSF53448">
    <property type="entry name" value="Nucleotide-diphospho-sugar transferases"/>
    <property type="match status" value="1"/>
</dbReference>
<name>A0ABD3MIL4_9STRA</name>
<dbReference type="Gene3D" id="3.30.230.120">
    <property type="match status" value="1"/>
</dbReference>
<evidence type="ECO:0000256" key="4">
    <source>
        <dbReference type="SAM" id="MobiDB-lite"/>
    </source>
</evidence>
<evidence type="ECO:0000256" key="3">
    <source>
        <dbReference type="ARBA" id="ARBA00022777"/>
    </source>
</evidence>
<accession>A0ABD3MIL4</accession>
<keyword evidence="2" id="KW-0548">Nucleotidyltransferase</keyword>
<evidence type="ECO:0000256" key="1">
    <source>
        <dbReference type="ARBA" id="ARBA00022679"/>
    </source>
</evidence>
<comment type="caution">
    <text evidence="5">The sequence shown here is derived from an EMBL/GenBank/DDBJ whole genome shotgun (WGS) entry which is preliminary data.</text>
</comment>
<evidence type="ECO:0000256" key="2">
    <source>
        <dbReference type="ARBA" id="ARBA00022695"/>
    </source>
</evidence>
<dbReference type="InterPro" id="IPR052203">
    <property type="entry name" value="GHMP_Kinase-Related"/>
</dbReference>
<keyword evidence="3" id="KW-0418">Kinase</keyword>
<feature type="region of interest" description="Disordered" evidence="4">
    <location>
        <begin position="250"/>
        <end position="271"/>
    </location>
</feature>
<feature type="region of interest" description="Disordered" evidence="4">
    <location>
        <begin position="140"/>
        <end position="178"/>
    </location>
</feature>
<reference evidence="5 6" key="1">
    <citation type="submission" date="2024-10" db="EMBL/GenBank/DDBJ databases">
        <title>Updated reference genomes for cyclostephanoid diatoms.</title>
        <authorList>
            <person name="Roberts W.R."/>
            <person name="Alverson A.J."/>
        </authorList>
    </citation>
    <scope>NUCLEOTIDE SEQUENCE [LARGE SCALE GENOMIC DNA]</scope>
    <source>
        <strain evidence="5 6">AJA276-08</strain>
    </source>
</reference>
<organism evidence="5 6">
    <name type="scientific">Stephanodiscus triporus</name>
    <dbReference type="NCBI Taxonomy" id="2934178"/>
    <lineage>
        <taxon>Eukaryota</taxon>
        <taxon>Sar</taxon>
        <taxon>Stramenopiles</taxon>
        <taxon>Ochrophyta</taxon>
        <taxon>Bacillariophyta</taxon>
        <taxon>Coscinodiscophyceae</taxon>
        <taxon>Thalassiosirophycidae</taxon>
        <taxon>Stephanodiscales</taxon>
        <taxon>Stephanodiscaceae</taxon>
        <taxon>Stephanodiscus</taxon>
    </lineage>
</organism>
<keyword evidence="1" id="KW-0808">Transferase</keyword>
<feature type="region of interest" description="Disordered" evidence="4">
    <location>
        <begin position="55"/>
        <end position="111"/>
    </location>
</feature>
<keyword evidence="6" id="KW-1185">Reference proteome</keyword>
<dbReference type="PANTHER" id="PTHR32463:SF0">
    <property type="entry name" value="L-FUCOSE KINASE"/>
    <property type="match status" value="1"/>
</dbReference>
<dbReference type="EMBL" id="JALLAZ020001844">
    <property type="protein sequence ID" value="KAL3761811.1"/>
    <property type="molecule type" value="Genomic_DNA"/>
</dbReference>
<dbReference type="InterPro" id="IPR029044">
    <property type="entry name" value="Nucleotide-diphossugar_trans"/>
</dbReference>
<gene>
    <name evidence="5" type="ORF">ACHAW5_003920</name>
</gene>
<feature type="non-terminal residue" evidence="5">
    <location>
        <position position="1"/>
    </location>
</feature>
<dbReference type="GO" id="GO:0016301">
    <property type="term" value="F:kinase activity"/>
    <property type="evidence" value="ECO:0007669"/>
    <property type="project" value="UniProtKB-KW"/>
</dbReference>
<dbReference type="Pfam" id="PF01704">
    <property type="entry name" value="UDPGP"/>
    <property type="match status" value="1"/>
</dbReference>
<dbReference type="PANTHER" id="PTHR32463">
    <property type="entry name" value="L-FUCOSE KINASE"/>
    <property type="match status" value="1"/>
</dbReference>
<feature type="compositionally biased region" description="Low complexity" evidence="4">
    <location>
        <begin position="91"/>
        <end position="100"/>
    </location>
</feature>
<dbReference type="Proteomes" id="UP001530315">
    <property type="component" value="Unassembled WGS sequence"/>
</dbReference>
<sequence length="1136" mass="123650">RFDEAVDLFLASVETSPSTISVDHDYDDHDEATGARAGPRLTSLVSSLAYSSSSSHLVTTTTTTTTTTRTDDDDDGGPRLGIATTGRRHPAAASPSAPSSSPSPPLLLPSDATSSALARAYRELAFQTLADQVRDSVRSHPGNGWMFESPSHPSSEDDDDGGQRALSSSSSPPPLTPLRWSEVLLPYDVVSSSSSSSPSSSGGAGPTLVERTPVRMDLSHSCWSDIFFLAMDRPDMARVVNLSVDLAVSPRRGKGKREGGGGNDDDDDVVPVPPIECRLRLTASDPGTIRLTSVDLGSTVLLTRVSQVFDYGSDHLGLLRAGLVASGIVPLGLEGSRRGRRRAEDCDDDDDLMIKDLLSAMMPCPSSSLSSSGVCTYGLEIITNVRDIPKGSRLAVSTNLLGSMIAIGMRATGQTSSLVGPLLEGERRLVAARAILGEWLGGSGGGWQDSGGMWPGLKLICGVRSSGGDPEYGVSRGRLLPHHRLLTEEDAPESLLRELGRSLVLIHGGMAQNVGPILEMVTEKYLLREEKEWHARHRSVEIMDELLMAFRRSDVKTIASLVTENFLGPIRSIIPFASNVYTETLIRRMQERFGENFWGFLMCGGMSGGGMGFFFDPNVKEEAHAVLESVMLQTKKELEHCLPFAMDPVCFKYSVNEIGTVAELCRDPVEGVDEDKPIPACTPSSSTLQDLDKLLREQGFDVKVQEQIRADLLSGGIGLAKNRLSSDSELSDVFPDDIIAIDEDCGSKDTHACGLEALTSGSVGVVTLAAGVGSRWTQGAGVVKALHPFCCISGKHRSFLDVHLAKNRRVSAEVGMPIPHVITTSWMTDAAISGYLESRNDGYDDTPIYLSKGQTIGLRMIPTERDLKFLWNEQSHQRLDEQAEKVRESVHSALINWAKTCGEGSDYRDNSPSQCLSPVGHWYEFPNLLLSGTLAKMIRDRPQLKTLMLHNIDTIGVDVDAKILGKFLESNSTLAYEVVPRRIDDTGGGLCRVNGKPRLVEGLALPSASDDLKFSYYNSLTTWIDIDKLLMKFGLSRNDVLESKESIPRAINAFSRRLPTYVTIKDVKKRWGRGQEDVYPIAQYEKLWGDMTAVEGINCSYFVVTRERGQQLKDPAQLDGWSRDGSAAYLNSICSW</sequence>
<dbReference type="AlphaFoldDB" id="A0ABD3MIL4"/>
<evidence type="ECO:0000313" key="6">
    <source>
        <dbReference type="Proteomes" id="UP001530315"/>
    </source>
</evidence>
<dbReference type="GO" id="GO:0016779">
    <property type="term" value="F:nucleotidyltransferase activity"/>
    <property type="evidence" value="ECO:0007669"/>
    <property type="project" value="UniProtKB-KW"/>
</dbReference>
<evidence type="ECO:0008006" key="7">
    <source>
        <dbReference type="Google" id="ProtNLM"/>
    </source>
</evidence>
<evidence type="ECO:0000313" key="5">
    <source>
        <dbReference type="EMBL" id="KAL3761811.1"/>
    </source>
</evidence>
<dbReference type="FunFam" id="3.30.230.120:FF:000015">
    <property type="entry name" value="Blr5970 protein"/>
    <property type="match status" value="1"/>
</dbReference>